<feature type="transmembrane region" description="Helical" evidence="8">
    <location>
        <begin position="120"/>
        <end position="140"/>
    </location>
</feature>
<protein>
    <submittedName>
        <fullName evidence="11">Cation diffusion facilitator family transporter</fullName>
    </submittedName>
</protein>
<feature type="domain" description="Cation efflux protein cytoplasmic" evidence="10">
    <location>
        <begin position="213"/>
        <end position="286"/>
    </location>
</feature>
<dbReference type="EMBL" id="JAYGHX010000009">
    <property type="protein sequence ID" value="MEA5392207.1"/>
    <property type="molecule type" value="Genomic_DNA"/>
</dbReference>
<accession>A0ABU5RWS1</accession>
<dbReference type="Pfam" id="PF16916">
    <property type="entry name" value="ZT_dimer"/>
    <property type="match status" value="1"/>
</dbReference>
<dbReference type="InterPro" id="IPR050681">
    <property type="entry name" value="CDF/SLC30A"/>
</dbReference>
<feature type="domain" description="Cation efflux protein transmembrane" evidence="9">
    <location>
        <begin position="21"/>
        <end position="206"/>
    </location>
</feature>
<evidence type="ECO:0000256" key="2">
    <source>
        <dbReference type="ARBA" id="ARBA00008873"/>
    </source>
</evidence>
<evidence type="ECO:0000256" key="5">
    <source>
        <dbReference type="ARBA" id="ARBA00022989"/>
    </source>
</evidence>
<evidence type="ECO:0000259" key="9">
    <source>
        <dbReference type="Pfam" id="PF01545"/>
    </source>
</evidence>
<comment type="subcellular location">
    <subcellularLocation>
        <location evidence="1">Membrane</location>
        <topology evidence="1">Multi-pass membrane protein</topology>
    </subcellularLocation>
</comment>
<evidence type="ECO:0000256" key="6">
    <source>
        <dbReference type="ARBA" id="ARBA00023065"/>
    </source>
</evidence>
<organism evidence="11 12">
    <name type="scientific">Cyanobium gracile UHCC 0139</name>
    <dbReference type="NCBI Taxonomy" id="3110308"/>
    <lineage>
        <taxon>Bacteria</taxon>
        <taxon>Bacillati</taxon>
        <taxon>Cyanobacteriota</taxon>
        <taxon>Cyanophyceae</taxon>
        <taxon>Synechococcales</taxon>
        <taxon>Prochlorococcaceae</taxon>
        <taxon>Cyanobium</taxon>
    </lineage>
</organism>
<evidence type="ECO:0000256" key="7">
    <source>
        <dbReference type="ARBA" id="ARBA00023136"/>
    </source>
</evidence>
<dbReference type="InterPro" id="IPR027469">
    <property type="entry name" value="Cation_efflux_TMD_sf"/>
</dbReference>
<proteinExistence type="inferred from homology"/>
<keyword evidence="5 8" id="KW-1133">Transmembrane helix</keyword>
<dbReference type="InterPro" id="IPR002524">
    <property type="entry name" value="Cation_efflux"/>
</dbReference>
<dbReference type="InterPro" id="IPR058533">
    <property type="entry name" value="Cation_efflux_TM"/>
</dbReference>
<dbReference type="Proteomes" id="UP001304461">
    <property type="component" value="Unassembled WGS sequence"/>
</dbReference>
<evidence type="ECO:0000256" key="1">
    <source>
        <dbReference type="ARBA" id="ARBA00004141"/>
    </source>
</evidence>
<dbReference type="Pfam" id="PF01545">
    <property type="entry name" value="Cation_efflux"/>
    <property type="match status" value="1"/>
</dbReference>
<dbReference type="InterPro" id="IPR027470">
    <property type="entry name" value="Cation_efflux_CTD"/>
</dbReference>
<keyword evidence="12" id="KW-1185">Reference proteome</keyword>
<comment type="similarity">
    <text evidence="2">Belongs to the cation diffusion facilitator (CDF) transporter (TC 2.A.4) family. SLC30A subfamily.</text>
</comment>
<feature type="transmembrane region" description="Helical" evidence="8">
    <location>
        <begin position="17"/>
        <end position="42"/>
    </location>
</feature>
<dbReference type="PANTHER" id="PTHR11562:SF17">
    <property type="entry name" value="RE54080P-RELATED"/>
    <property type="match status" value="1"/>
</dbReference>
<dbReference type="Gene3D" id="1.20.1510.10">
    <property type="entry name" value="Cation efflux protein transmembrane domain"/>
    <property type="match status" value="1"/>
</dbReference>
<keyword evidence="7 8" id="KW-0472">Membrane</keyword>
<evidence type="ECO:0000256" key="8">
    <source>
        <dbReference type="SAM" id="Phobius"/>
    </source>
</evidence>
<dbReference type="PANTHER" id="PTHR11562">
    <property type="entry name" value="CATION EFFLUX PROTEIN/ ZINC TRANSPORTER"/>
    <property type="match status" value="1"/>
</dbReference>
<dbReference type="NCBIfam" id="TIGR01297">
    <property type="entry name" value="CDF"/>
    <property type="match status" value="1"/>
</dbReference>
<name>A0ABU5RWS1_9CYAN</name>
<evidence type="ECO:0000313" key="11">
    <source>
        <dbReference type="EMBL" id="MEA5392207.1"/>
    </source>
</evidence>
<keyword evidence="6" id="KW-0406">Ion transport</keyword>
<feature type="transmembrane region" description="Helical" evidence="8">
    <location>
        <begin position="86"/>
        <end position="108"/>
    </location>
</feature>
<evidence type="ECO:0000256" key="3">
    <source>
        <dbReference type="ARBA" id="ARBA00022448"/>
    </source>
</evidence>
<comment type="caution">
    <text evidence="11">The sequence shown here is derived from an EMBL/GenBank/DDBJ whole genome shotgun (WGS) entry which is preliminary data.</text>
</comment>
<evidence type="ECO:0000313" key="12">
    <source>
        <dbReference type="Proteomes" id="UP001304461"/>
    </source>
</evidence>
<evidence type="ECO:0000259" key="10">
    <source>
        <dbReference type="Pfam" id="PF16916"/>
    </source>
</evidence>
<keyword evidence="3" id="KW-0813">Transport</keyword>
<keyword evidence="4 8" id="KW-0812">Transmembrane</keyword>
<dbReference type="SUPFAM" id="SSF161111">
    <property type="entry name" value="Cation efflux protein transmembrane domain-like"/>
    <property type="match status" value="1"/>
</dbReference>
<evidence type="ECO:0000256" key="4">
    <source>
        <dbReference type="ARBA" id="ARBA00022692"/>
    </source>
</evidence>
<sequence>MASHSHHDHQHHGAPRAFFWGVVLNSGLSGLQLVIGIGFGSLALIGDAIHNLGDVAGLLFGWGAERLSARPATARFTYGFGRSTQLASLMNAALILMAAGVVIVEGVQRLLDPVPVVSGPVAWAAASGIVVNLLSARLFGSGHHHDLNRRAAVVHLLTDAAVSAAVLVSAVLVGLVGWMWLDAATAIGVGLAVAWSGWELLLEALSASLDAVPRGIDLAAVEAALRTLPGVENVHHLHVWGMSTSRSALTAHLVGRCDGPLDGELLSLARQRLAQLGISHSTLQIEAPGSCGEDGAHEPR</sequence>
<feature type="transmembrane region" description="Helical" evidence="8">
    <location>
        <begin position="152"/>
        <end position="172"/>
    </location>
</feature>
<gene>
    <name evidence="11" type="ORF">VB738_13155</name>
</gene>
<reference evidence="11 12" key="1">
    <citation type="submission" date="2023-12" db="EMBL/GenBank/DDBJ databases">
        <title>Baltic Sea Cyanobacteria.</title>
        <authorList>
            <person name="Delbaje E."/>
            <person name="Fewer D.P."/>
            <person name="Shishido T.K."/>
        </authorList>
    </citation>
    <scope>NUCLEOTIDE SEQUENCE [LARGE SCALE GENOMIC DNA]</scope>
    <source>
        <strain evidence="11 12">UHCC 0139</strain>
    </source>
</reference>
<dbReference type="RefSeq" id="WP_323306171.1">
    <property type="nucleotide sequence ID" value="NZ_JAYGHX010000009.1"/>
</dbReference>